<proteinExistence type="predicted"/>
<dbReference type="KEGG" id="lcy:LC20004_05445"/>
<dbReference type="SUPFAM" id="SSF141099">
    <property type="entry name" value="Atu1913-like"/>
    <property type="match status" value="1"/>
</dbReference>
<reference evidence="2 3" key="1">
    <citation type="submission" date="2016-10" db="EMBL/GenBank/DDBJ databases">
        <title>The whole genome sequencing and assembly of L. cotyniformis subsp. torquens DSM 20004 strain.</title>
        <authorList>
            <person name="Park M.-K."/>
            <person name="Lee Y.-J."/>
            <person name="Yi H."/>
            <person name="Bahn Y.-S."/>
            <person name="Kim J.F."/>
            <person name="Lee D.-W."/>
        </authorList>
    </citation>
    <scope>NUCLEOTIDE SEQUENCE [LARGE SCALE GENOMIC DNA]</scope>
    <source>
        <strain evidence="2 3">DSM 20004</strain>
    </source>
</reference>
<sequence length="82" mass="9403">MEIPYYDNPSGQLSVRVELQHTADVYLLDQSNFNAKQAGRDFRYFGGNYSQTPVNITVTGAGRWYLIVDNGSGESYKYQWIK</sequence>
<accession>A0A2D1KML8</accession>
<keyword evidence="3" id="KW-1185">Reference proteome</keyword>
<dbReference type="EMBL" id="CP017697">
    <property type="protein sequence ID" value="ATO43384.1"/>
    <property type="molecule type" value="Genomic_DNA"/>
</dbReference>
<name>A0A2D1KML8_9LACO</name>
<feature type="domain" description="DUF1883" evidence="1">
    <location>
        <begin position="15"/>
        <end position="71"/>
    </location>
</feature>
<evidence type="ECO:0000313" key="3">
    <source>
        <dbReference type="Proteomes" id="UP000223559"/>
    </source>
</evidence>
<dbReference type="Pfam" id="PF08980">
    <property type="entry name" value="DUF1883"/>
    <property type="match status" value="1"/>
</dbReference>
<evidence type="ECO:0000259" key="1">
    <source>
        <dbReference type="Pfam" id="PF08980"/>
    </source>
</evidence>
<dbReference type="Gene3D" id="4.10.1210.10">
    <property type="entry name" value="Atu1913-like"/>
    <property type="match status" value="1"/>
</dbReference>
<dbReference type="RefSeq" id="WP_010013001.1">
    <property type="nucleotide sequence ID" value="NZ_AEOS01000102.1"/>
</dbReference>
<dbReference type="InterPro" id="IPR036488">
    <property type="entry name" value="DUF1883-like_sf"/>
</dbReference>
<protein>
    <recommendedName>
        <fullName evidence="1">DUF1883 domain-containing protein</fullName>
    </recommendedName>
</protein>
<gene>
    <name evidence="2" type="ORF">LC20004_05445</name>
</gene>
<dbReference type="Proteomes" id="UP000223559">
    <property type="component" value="Chromosome"/>
</dbReference>
<dbReference type="AlphaFoldDB" id="A0A2D1KML8"/>
<evidence type="ECO:0000313" key="2">
    <source>
        <dbReference type="EMBL" id="ATO43384.1"/>
    </source>
</evidence>
<dbReference type="InterPro" id="IPR015073">
    <property type="entry name" value="DUF1883"/>
</dbReference>
<dbReference type="OrthoDB" id="2895632at2"/>
<organism evidence="2 3">
    <name type="scientific">Loigolactobacillus coryniformis subsp. torquens DSM 20004 = KCTC 3535</name>
    <dbReference type="NCBI Taxonomy" id="1423822"/>
    <lineage>
        <taxon>Bacteria</taxon>
        <taxon>Bacillati</taxon>
        <taxon>Bacillota</taxon>
        <taxon>Bacilli</taxon>
        <taxon>Lactobacillales</taxon>
        <taxon>Lactobacillaceae</taxon>
        <taxon>Loigolactobacillus</taxon>
    </lineage>
</organism>